<keyword evidence="3" id="KW-1185">Reference proteome</keyword>
<dbReference type="Proteomes" id="UP001369086">
    <property type="component" value="Unassembled WGS sequence"/>
</dbReference>
<dbReference type="InterPro" id="IPR044822">
    <property type="entry name" value="Myb_DNA-bind_4"/>
</dbReference>
<dbReference type="PANTHER" id="PTHR47595">
    <property type="entry name" value="HEAT SHOCK 70 KDA PROTEIN 14"/>
    <property type="match status" value="1"/>
</dbReference>
<accession>A0ABR1A393</accession>
<reference evidence="2 3" key="1">
    <citation type="submission" date="2021-05" db="EMBL/GenBank/DDBJ databases">
        <authorList>
            <person name="Zahm M."/>
            <person name="Klopp C."/>
            <person name="Cabau C."/>
            <person name="Kuhl H."/>
            <person name="Suciu R."/>
            <person name="Ciorpac M."/>
            <person name="Holostenco D."/>
            <person name="Gessner J."/>
            <person name="Wuertz S."/>
            <person name="Hohne C."/>
            <person name="Stock M."/>
            <person name="Gislard M."/>
            <person name="Lluch J."/>
            <person name="Milhes M."/>
            <person name="Lampietro C."/>
            <person name="Lopez Roques C."/>
            <person name="Donnadieu C."/>
            <person name="Du K."/>
            <person name="Schartl M."/>
            <person name="Guiguen Y."/>
        </authorList>
    </citation>
    <scope>NUCLEOTIDE SEQUENCE [LARGE SCALE GENOMIC DNA]</scope>
    <source>
        <strain evidence="2">Hh-F2</strain>
        <tissue evidence="2">Blood</tissue>
    </source>
</reference>
<dbReference type="Pfam" id="PF13837">
    <property type="entry name" value="Myb_DNA-bind_4"/>
    <property type="match status" value="1"/>
</dbReference>
<sequence length="301" mass="34087">MSEQNPCPPSAYVRWSDEETRVLISIIREEDVMRQLDRPKLRNSFVYQKVVDALSSQGIERTIPQTRDKFKKLKQSYLQERARRSRSGEGGRAQFRFWDEMDCLLGQRPVASVKARLIDTSQPSISAASCSSPNQALSQSAAGALSQFAAQHAEREEELCNPDAPSVELQEEDIEAGTSADGIACPPLYTHSGVAADRGRHQQYPSAAEYRRSSLMETRLLRRQMQATAARQQMLFQQAERRRQRDWARWMRQQHQQHQQTVAMFSEFLQRIAETSRAATLMVDVGTDPVPMPSVSSSGRG</sequence>
<dbReference type="PANTHER" id="PTHR47595:SF1">
    <property type="entry name" value="MYB_SANT-LIKE DNA-BINDING DOMAIN-CONTAINING PROTEIN"/>
    <property type="match status" value="1"/>
</dbReference>
<gene>
    <name evidence="2" type="ORF">HHUSO_G5925</name>
</gene>
<evidence type="ECO:0000313" key="3">
    <source>
        <dbReference type="Proteomes" id="UP001369086"/>
    </source>
</evidence>
<proteinExistence type="predicted"/>
<comment type="caution">
    <text evidence="2">The sequence shown here is derived from an EMBL/GenBank/DDBJ whole genome shotgun (WGS) entry which is preliminary data.</text>
</comment>
<name>A0ABR1A393_HUSHU</name>
<evidence type="ECO:0000259" key="1">
    <source>
        <dbReference type="Pfam" id="PF13837"/>
    </source>
</evidence>
<dbReference type="Gene3D" id="1.10.10.60">
    <property type="entry name" value="Homeodomain-like"/>
    <property type="match status" value="1"/>
</dbReference>
<feature type="domain" description="Myb/SANT-like DNA-binding" evidence="1">
    <location>
        <begin position="14"/>
        <end position="102"/>
    </location>
</feature>
<organism evidence="2 3">
    <name type="scientific">Huso huso</name>
    <name type="common">Beluga</name>
    <name type="synonym">Acipenser huso</name>
    <dbReference type="NCBI Taxonomy" id="61971"/>
    <lineage>
        <taxon>Eukaryota</taxon>
        <taxon>Metazoa</taxon>
        <taxon>Chordata</taxon>
        <taxon>Craniata</taxon>
        <taxon>Vertebrata</taxon>
        <taxon>Euteleostomi</taxon>
        <taxon>Actinopterygii</taxon>
        <taxon>Chondrostei</taxon>
        <taxon>Acipenseriformes</taxon>
        <taxon>Acipenseridae</taxon>
        <taxon>Huso</taxon>
    </lineage>
</organism>
<dbReference type="EMBL" id="JAHFZB010000004">
    <property type="protein sequence ID" value="KAK6491176.1"/>
    <property type="molecule type" value="Genomic_DNA"/>
</dbReference>
<protein>
    <recommendedName>
        <fullName evidence="1">Myb/SANT-like DNA-binding domain-containing protein</fullName>
    </recommendedName>
</protein>
<evidence type="ECO:0000313" key="2">
    <source>
        <dbReference type="EMBL" id="KAK6491176.1"/>
    </source>
</evidence>